<dbReference type="InterPro" id="IPR057770">
    <property type="entry name" value="YscD/Y4YQ_C"/>
</dbReference>
<dbReference type="AlphaFoldDB" id="A0AAU7JC54"/>
<gene>
    <name evidence="2" type="ORF">ABEG18_19965</name>
</gene>
<evidence type="ECO:0000313" key="2">
    <source>
        <dbReference type="EMBL" id="XBO37972.1"/>
    </source>
</evidence>
<accession>A0AAU7JC54</accession>
<reference evidence="2" key="1">
    <citation type="submission" date="2024-05" db="EMBL/GenBank/DDBJ databases">
        <authorList>
            <person name="Kim S."/>
            <person name="Heo J."/>
            <person name="Choi H."/>
            <person name="Choi Y."/>
            <person name="Kwon S.-W."/>
            <person name="Kim Y."/>
        </authorList>
    </citation>
    <scope>NUCLEOTIDE SEQUENCE</scope>
    <source>
        <strain evidence="2">KACC 23698</strain>
    </source>
</reference>
<feature type="domain" description="YscD/Y4YQ C-terminal" evidence="1">
    <location>
        <begin position="243"/>
        <end position="288"/>
    </location>
</feature>
<dbReference type="EMBL" id="CP157484">
    <property type="protein sequence ID" value="XBO37972.1"/>
    <property type="molecule type" value="Genomic_DNA"/>
</dbReference>
<name>A0AAU7JC54_9HYPH</name>
<dbReference type="InterPro" id="IPR008984">
    <property type="entry name" value="SMAD_FHA_dom_sf"/>
</dbReference>
<dbReference type="RefSeq" id="WP_406854798.1">
    <property type="nucleotide sequence ID" value="NZ_CP157484.1"/>
</dbReference>
<proteinExistence type="predicted"/>
<dbReference type="Gene3D" id="2.60.200.20">
    <property type="match status" value="1"/>
</dbReference>
<sequence>MSLSDLFQVHRSAIEGGVTIRVTSGAHSGALAALRRGAAHVGSSLDNDIVLIGDGLEQNHFALAIANPWLGTVEVEPMDAGVRVNGKIVDVGRKVVARAPLTIDVGRASLELTPKLHFEPFRRPAMAAAAIVAVMAVGMPLFDALSSASTLTPPAYDAASSFAPTRIDPASHAAVLEERIRKADLAGAVTAEPGPAGAIVASGEVDEAGLARWRTVLQWHDAIPGAPLLINNVAKTSEIPGVNIRSAWLDGTPELILTNGQTVGVGGALSGGWRVTQIDAGGVVIAKDKLSRRIEF</sequence>
<dbReference type="SUPFAM" id="SSF49879">
    <property type="entry name" value="SMAD/FHA domain"/>
    <property type="match status" value="1"/>
</dbReference>
<dbReference type="Pfam" id="PF23893">
    <property type="entry name" value="Y4YQ_C"/>
    <property type="match status" value="1"/>
</dbReference>
<organism evidence="2">
    <name type="scientific">Alsobacter sp. KACC 23698</name>
    <dbReference type="NCBI Taxonomy" id="3149229"/>
    <lineage>
        <taxon>Bacteria</taxon>
        <taxon>Pseudomonadati</taxon>
        <taxon>Pseudomonadota</taxon>
        <taxon>Alphaproteobacteria</taxon>
        <taxon>Hyphomicrobiales</taxon>
        <taxon>Alsobacteraceae</taxon>
        <taxon>Alsobacter</taxon>
    </lineage>
</organism>
<protein>
    <recommendedName>
        <fullName evidence="1">YscD/Y4YQ C-terminal domain-containing protein</fullName>
    </recommendedName>
</protein>
<evidence type="ECO:0000259" key="1">
    <source>
        <dbReference type="Pfam" id="PF23893"/>
    </source>
</evidence>